<proteinExistence type="predicted"/>
<dbReference type="Pfam" id="PF13941">
    <property type="entry name" value="MutL"/>
    <property type="match status" value="1"/>
</dbReference>
<gene>
    <name evidence="1" type="ORF">KJ970_20650</name>
</gene>
<organism evidence="1 2">
    <name type="scientific">Eiseniibacteriota bacterium</name>
    <dbReference type="NCBI Taxonomy" id="2212470"/>
    <lineage>
        <taxon>Bacteria</taxon>
        <taxon>Candidatus Eiseniibacteriota</taxon>
    </lineage>
</organism>
<dbReference type="EMBL" id="JAHJDP010000119">
    <property type="protein sequence ID" value="MBU2693336.1"/>
    <property type="molecule type" value="Genomic_DNA"/>
</dbReference>
<dbReference type="InterPro" id="IPR006230">
    <property type="entry name" value="MutL"/>
</dbReference>
<evidence type="ECO:0000313" key="1">
    <source>
        <dbReference type="EMBL" id="MBU2693336.1"/>
    </source>
</evidence>
<dbReference type="AlphaFoldDB" id="A0A948RZN0"/>
<comment type="caution">
    <text evidence="1">The sequence shown here is derived from an EMBL/GenBank/DDBJ whole genome shotgun (WGS) entry which is preliminary data.</text>
</comment>
<evidence type="ECO:0000313" key="2">
    <source>
        <dbReference type="Proteomes" id="UP000777784"/>
    </source>
</evidence>
<sequence length="848" mass="92216">MSQPSNLDRFIVTDVGSTTTKAILFDRQDRWSYHRHEAPTTVERPHEDVMIGVGEALRGLADRTGIELTRGGRPQLPYFSTSSAGGGLAMIVTGLVREVTSRSAERVALGAGAILLDVIALDDGRAPYERIESLKRLRPDMILLAGGFDGDAISAPVFLAELIRESGLRPKLSPNAKLPVVYAGNVHARDFVRDTLGDRFLFHPIENIRPSSVRENLEPARAAIHEIFMEHVMSQAPGYDDLTQWVNAPVRPTPAAFSQILAAASQEMDSHMLAIDIGGATTDVFSARAGKVVRTVSANLGMSYSALNVARRAGIGVIQELIADDEFAGGDPQIRLWDEIGGKYLRPTSLPTTSLQTRIEWALAAVAIREAVRDHLRVLHGIGMSRGEEELKIRHLFSRPKQRTKETGPLQLSGYDLVIGSGGILSHSSREAAALILMKALRPKAELELAVDRAFMFPHLGLLTEVDKPLALEIFHELGLVRLGAFLPECGATRAIHLQADPPAPDGREGPRQPSVESRTIRLNRELAVPGEIFVKIGEQVASDTLIARSQRLFLRPFFLEVASRLGLPPGNVEPYLLKRVGDEIEIDDIIAERKINPIHKKHFLSPVEGKIERLLPDGTFVVRERAALAHPLTPVHIAGDLKLRPDQIKPHIRVKEGDDVERGQWLAARRRSSSDYITSISPVRGRVKSIDHAYGVISIEPLLETLDVLAWMPGRVVEVNELGAVVEGEAVRIAGMWGCGGETAGPLRHGDPAPGCLLVRPVASRADLESAEAGGVKALITGSVHLADVLAVDPSYTLVVTGGFGNTPLAPEIERILDAHEGAFALADGRTELRVGVRRPVLILPQS</sequence>
<protein>
    <submittedName>
        <fullName evidence="1">Glutamate mutase L</fullName>
    </submittedName>
</protein>
<dbReference type="Proteomes" id="UP000777784">
    <property type="component" value="Unassembled WGS sequence"/>
</dbReference>
<name>A0A948RZN0_UNCEI</name>
<accession>A0A948RZN0</accession>
<reference evidence="1" key="1">
    <citation type="submission" date="2021-05" db="EMBL/GenBank/DDBJ databases">
        <title>Energy efficiency and biological interactions define the core microbiome of deep oligotrophic groundwater.</title>
        <authorList>
            <person name="Mehrshad M."/>
            <person name="Lopez-Fernandez M."/>
            <person name="Bell E."/>
            <person name="Bernier-Latmani R."/>
            <person name="Bertilsson S."/>
            <person name="Dopson M."/>
        </authorList>
    </citation>
    <scope>NUCLEOTIDE SEQUENCE</scope>
    <source>
        <strain evidence="1">Modern_marine.mb.64</strain>
    </source>
</reference>